<dbReference type="PROSITE" id="PS50893">
    <property type="entry name" value="ABC_TRANSPORTER_2"/>
    <property type="match status" value="1"/>
</dbReference>
<organism evidence="5 6">
    <name type="scientific">Actinomadura nitritigenes</name>
    <dbReference type="NCBI Taxonomy" id="134602"/>
    <lineage>
        <taxon>Bacteria</taxon>
        <taxon>Bacillati</taxon>
        <taxon>Actinomycetota</taxon>
        <taxon>Actinomycetes</taxon>
        <taxon>Streptosporangiales</taxon>
        <taxon>Thermomonosporaceae</taxon>
        <taxon>Actinomadura</taxon>
    </lineage>
</organism>
<evidence type="ECO:0000256" key="1">
    <source>
        <dbReference type="ARBA" id="ARBA00022741"/>
    </source>
</evidence>
<dbReference type="Proteomes" id="UP000666915">
    <property type="component" value="Unassembled WGS sequence"/>
</dbReference>
<proteinExistence type="predicted"/>
<keyword evidence="6" id="KW-1185">Reference proteome</keyword>
<keyword evidence="1" id="KW-0547">Nucleotide-binding</keyword>
<sequence length="286" mass="31041">MSRGSVREPVPPSLRKGSPLSLPAPTDIVLNADKIDLVRDRRPLLDQVALTVLRGEHWALIGPNGAGKSTLLGILGAYTHPTRGGAEILGRRLGRVDVQELRKLIGQVNPRHPLESARTVREIVLTGVTGTIELVPRWTPTEDDLRRADELIALMGLTARTDARWPNLSQGERGRALIARALMPDPPLLLLDEPATGLDVAARERLLASIDQLRGERPDLTTVLVTHHLEELPTSTSHALLLREGRVLASGPADEVLTTELVSACFDHPITITRHNGRWAATAGPA</sequence>
<dbReference type="InterPro" id="IPR003593">
    <property type="entry name" value="AAA+_ATPase"/>
</dbReference>
<dbReference type="EMBL" id="JAGEOK010000022">
    <property type="protein sequence ID" value="MBO2441914.1"/>
    <property type="molecule type" value="Genomic_DNA"/>
</dbReference>
<protein>
    <submittedName>
        <fullName evidence="5">ATP-binding cassette domain-containing protein</fullName>
    </submittedName>
</protein>
<dbReference type="Pfam" id="PF00005">
    <property type="entry name" value="ABC_tran"/>
    <property type="match status" value="1"/>
</dbReference>
<feature type="region of interest" description="Disordered" evidence="3">
    <location>
        <begin position="1"/>
        <end position="21"/>
    </location>
</feature>
<name>A0ABS3R6Q7_9ACTN</name>
<comment type="caution">
    <text evidence="5">The sequence shown here is derived from an EMBL/GenBank/DDBJ whole genome shotgun (WGS) entry which is preliminary data.</text>
</comment>
<accession>A0ABS3R6Q7</accession>
<evidence type="ECO:0000256" key="2">
    <source>
        <dbReference type="ARBA" id="ARBA00022840"/>
    </source>
</evidence>
<evidence type="ECO:0000313" key="6">
    <source>
        <dbReference type="Proteomes" id="UP000666915"/>
    </source>
</evidence>
<dbReference type="PANTHER" id="PTHR43158:SF2">
    <property type="entry name" value="SKFA PEPTIDE EXPORT ATP-BINDING PROTEIN SKFE"/>
    <property type="match status" value="1"/>
</dbReference>
<evidence type="ECO:0000313" key="5">
    <source>
        <dbReference type="EMBL" id="MBO2441914.1"/>
    </source>
</evidence>
<dbReference type="InterPro" id="IPR003439">
    <property type="entry name" value="ABC_transporter-like_ATP-bd"/>
</dbReference>
<dbReference type="SMART" id="SM00382">
    <property type="entry name" value="AAA"/>
    <property type="match status" value="1"/>
</dbReference>
<dbReference type="InterPro" id="IPR027417">
    <property type="entry name" value="P-loop_NTPase"/>
</dbReference>
<dbReference type="Gene3D" id="3.40.50.300">
    <property type="entry name" value="P-loop containing nucleotide triphosphate hydrolases"/>
    <property type="match status" value="1"/>
</dbReference>
<evidence type="ECO:0000259" key="4">
    <source>
        <dbReference type="PROSITE" id="PS50893"/>
    </source>
</evidence>
<gene>
    <name evidence="5" type="ORF">J4557_30765</name>
</gene>
<reference evidence="5 6" key="1">
    <citation type="submission" date="2021-03" db="EMBL/GenBank/DDBJ databases">
        <authorList>
            <person name="Kanchanasin P."/>
            <person name="Saeng-In P."/>
            <person name="Phongsopitanun W."/>
            <person name="Yuki M."/>
            <person name="Kudo T."/>
            <person name="Ohkuma M."/>
            <person name="Tanasupawat S."/>
        </authorList>
    </citation>
    <scope>NUCLEOTIDE SEQUENCE [LARGE SCALE GENOMIC DNA]</scope>
    <source>
        <strain evidence="5 6">L46</strain>
    </source>
</reference>
<dbReference type="SUPFAM" id="SSF52540">
    <property type="entry name" value="P-loop containing nucleoside triphosphate hydrolases"/>
    <property type="match status" value="1"/>
</dbReference>
<feature type="domain" description="ABC transporter" evidence="4">
    <location>
        <begin position="30"/>
        <end position="269"/>
    </location>
</feature>
<evidence type="ECO:0000256" key="3">
    <source>
        <dbReference type="SAM" id="MobiDB-lite"/>
    </source>
</evidence>
<dbReference type="PANTHER" id="PTHR43158">
    <property type="entry name" value="SKFA PEPTIDE EXPORT ATP-BINDING PROTEIN SKFE"/>
    <property type="match status" value="1"/>
</dbReference>
<dbReference type="GO" id="GO:0005524">
    <property type="term" value="F:ATP binding"/>
    <property type="evidence" value="ECO:0007669"/>
    <property type="project" value="UniProtKB-KW"/>
</dbReference>
<keyword evidence="2 5" id="KW-0067">ATP-binding</keyword>